<evidence type="ECO:0000313" key="2">
    <source>
        <dbReference type="Proteomes" id="UP000242447"/>
    </source>
</evidence>
<gene>
    <name evidence="1" type="ORF">BVG79_02369</name>
</gene>
<keyword evidence="2" id="KW-1185">Reference proteome</keyword>
<proteinExistence type="predicted"/>
<dbReference type="AlphaFoldDB" id="A0A1W6P2Q3"/>
<protein>
    <submittedName>
        <fullName evidence="1">Uncharacterized protein</fullName>
    </submittedName>
</protein>
<name>A0A1W6P2Q3_9RHOB</name>
<evidence type="ECO:0000313" key="1">
    <source>
        <dbReference type="EMBL" id="ARO15709.1"/>
    </source>
</evidence>
<organism evidence="1 2">
    <name type="scientific">Ketogulonicigenium robustum</name>
    <dbReference type="NCBI Taxonomy" id="92947"/>
    <lineage>
        <taxon>Bacteria</taxon>
        <taxon>Pseudomonadati</taxon>
        <taxon>Pseudomonadota</taxon>
        <taxon>Alphaproteobacteria</taxon>
        <taxon>Rhodobacterales</taxon>
        <taxon>Roseobacteraceae</taxon>
        <taxon>Ketogulonicigenium</taxon>
    </lineage>
</organism>
<dbReference type="EMBL" id="CP019937">
    <property type="protein sequence ID" value="ARO15709.1"/>
    <property type="molecule type" value="Genomic_DNA"/>
</dbReference>
<accession>A0A1W6P2Q3</accession>
<reference evidence="1 2" key="1">
    <citation type="submission" date="2017-02" db="EMBL/GenBank/DDBJ databases">
        <title>Ketogulonicigenium robustum SPU B003 Genome sequencing and assembly.</title>
        <authorList>
            <person name="Li Y."/>
            <person name="Liu L."/>
            <person name="Wang C."/>
            <person name="Zhang M."/>
            <person name="Zhang T."/>
            <person name="Zhang Y."/>
        </authorList>
    </citation>
    <scope>NUCLEOTIDE SEQUENCE [LARGE SCALE GENOMIC DNA]</scope>
    <source>
        <strain evidence="1 2">SPU_B003</strain>
    </source>
</reference>
<sequence>MRDDLGPWSILLQLCAISTHYSANCKGAAPFLSVIHAHM</sequence>
<dbReference type="Proteomes" id="UP000242447">
    <property type="component" value="Chromosome"/>
</dbReference>
<dbReference type="KEGG" id="kro:BVG79_02369"/>